<accession>A0A484QN16</accession>
<gene>
    <name evidence="1" type="ORF">ANT2_4281</name>
</gene>
<sequence>MLGLLGYPENRVDLQLAHSKKNKDSSRAPYDHTKYIASRKIIMQDWADVLAALAGGDSIEKIMEQFGPLSDRRTALLRVVERE</sequence>
<dbReference type="AlphaFoldDB" id="A0A484QN16"/>
<dbReference type="EMBL" id="CAADIG010000005">
    <property type="protein sequence ID" value="VFR39613.1"/>
    <property type="molecule type" value="Genomic_DNA"/>
</dbReference>
<organism evidence="1">
    <name type="scientific">plant metagenome</name>
    <dbReference type="NCBI Taxonomy" id="1297885"/>
    <lineage>
        <taxon>unclassified sequences</taxon>
        <taxon>metagenomes</taxon>
        <taxon>organismal metagenomes</taxon>
    </lineage>
</organism>
<evidence type="ECO:0000313" key="1">
    <source>
        <dbReference type="EMBL" id="VFR39613.1"/>
    </source>
</evidence>
<proteinExistence type="predicted"/>
<protein>
    <submittedName>
        <fullName evidence="1">Integrase</fullName>
    </submittedName>
</protein>
<name>A0A484QN16_9ZZZZ</name>
<reference evidence="1" key="1">
    <citation type="submission" date="2019-03" db="EMBL/GenBank/DDBJ databases">
        <authorList>
            <person name="Danneels B."/>
        </authorList>
    </citation>
    <scope>NUCLEOTIDE SEQUENCE</scope>
</reference>